<reference evidence="1" key="1">
    <citation type="submission" date="2021-01" db="EMBL/GenBank/DDBJ databases">
        <authorList>
            <consortium name="Genoscope - CEA"/>
            <person name="William W."/>
        </authorList>
    </citation>
    <scope>NUCLEOTIDE SEQUENCE</scope>
</reference>
<gene>
    <name evidence="1" type="ORF">PSON_ATCC_30995.1.T0600185</name>
</gene>
<accession>A0A8S1NM67</accession>
<evidence type="ECO:0000313" key="2">
    <source>
        <dbReference type="Proteomes" id="UP000692954"/>
    </source>
</evidence>
<dbReference type="Proteomes" id="UP000692954">
    <property type="component" value="Unassembled WGS sequence"/>
</dbReference>
<evidence type="ECO:0000313" key="1">
    <source>
        <dbReference type="EMBL" id="CAD8093272.1"/>
    </source>
</evidence>
<comment type="caution">
    <text evidence="1">The sequence shown here is derived from an EMBL/GenBank/DDBJ whole genome shotgun (WGS) entry which is preliminary data.</text>
</comment>
<proteinExistence type="predicted"/>
<dbReference type="AlphaFoldDB" id="A0A8S1NM67"/>
<name>A0A8S1NM67_9CILI</name>
<keyword evidence="2" id="KW-1185">Reference proteome</keyword>
<dbReference type="EMBL" id="CAJJDN010000060">
    <property type="protein sequence ID" value="CAD8093272.1"/>
    <property type="molecule type" value="Genomic_DNA"/>
</dbReference>
<protein>
    <submittedName>
        <fullName evidence="1">Uncharacterized protein</fullName>
    </submittedName>
</protein>
<organism evidence="1 2">
    <name type="scientific">Paramecium sonneborni</name>
    <dbReference type="NCBI Taxonomy" id="65129"/>
    <lineage>
        <taxon>Eukaryota</taxon>
        <taxon>Sar</taxon>
        <taxon>Alveolata</taxon>
        <taxon>Ciliophora</taxon>
        <taxon>Intramacronucleata</taxon>
        <taxon>Oligohymenophorea</taxon>
        <taxon>Peniculida</taxon>
        <taxon>Parameciidae</taxon>
        <taxon>Paramecium</taxon>
    </lineage>
</organism>
<sequence>MNKQIVIRTATKKNFIFSQSVLESSQKQSLSQKSSRHQKVKSQVICNTPIEQEKYKTDFFKQQSLFSEDSDNDLFRESASKHPKTASSLKTRSKILNQMAYLTQKMMPEYQRGMELISQAEQNGFVIRGIKFWICVQTKMTNQFKLTISS</sequence>